<dbReference type="PRINTS" id="PR00469">
    <property type="entry name" value="PNDRDTASEII"/>
</dbReference>
<dbReference type="PANTHER" id="PTHR13847">
    <property type="entry name" value="SARCOSINE DEHYDROGENASE-RELATED"/>
    <property type="match status" value="1"/>
</dbReference>
<gene>
    <name evidence="2" type="ORF">HELGO_WM946</name>
</gene>
<dbReference type="SUPFAM" id="SSF51905">
    <property type="entry name" value="FAD/NAD(P)-binding domain"/>
    <property type="match status" value="1"/>
</dbReference>
<dbReference type="InterPro" id="IPR036188">
    <property type="entry name" value="FAD/NAD-bd_sf"/>
</dbReference>
<dbReference type="InterPro" id="IPR006076">
    <property type="entry name" value="FAD-dep_OxRdtase"/>
</dbReference>
<reference evidence="2" key="1">
    <citation type="submission" date="2020-01" db="EMBL/GenBank/DDBJ databases">
        <authorList>
            <person name="Meier V. D."/>
            <person name="Meier V D."/>
        </authorList>
    </citation>
    <scope>NUCLEOTIDE SEQUENCE</scope>
    <source>
        <strain evidence="2">HLG_WM_MAG_01</strain>
    </source>
</reference>
<evidence type="ECO:0000259" key="1">
    <source>
        <dbReference type="Pfam" id="PF01266"/>
    </source>
</evidence>
<dbReference type="EMBL" id="CACVAS010000117">
    <property type="protein sequence ID" value="CAA6823573.1"/>
    <property type="molecule type" value="Genomic_DNA"/>
</dbReference>
<organism evidence="2">
    <name type="scientific">uncultured Sulfurovum sp</name>
    <dbReference type="NCBI Taxonomy" id="269237"/>
    <lineage>
        <taxon>Bacteria</taxon>
        <taxon>Pseudomonadati</taxon>
        <taxon>Campylobacterota</taxon>
        <taxon>Epsilonproteobacteria</taxon>
        <taxon>Campylobacterales</taxon>
        <taxon>Sulfurovaceae</taxon>
        <taxon>Sulfurovum</taxon>
        <taxon>environmental samples</taxon>
    </lineage>
</organism>
<dbReference type="GO" id="GO:0005737">
    <property type="term" value="C:cytoplasm"/>
    <property type="evidence" value="ECO:0007669"/>
    <property type="project" value="TreeGrafter"/>
</dbReference>
<feature type="domain" description="FAD dependent oxidoreductase" evidence="1">
    <location>
        <begin position="5"/>
        <end position="369"/>
    </location>
</feature>
<dbReference type="AlphaFoldDB" id="A0A6S6U3U6"/>
<proteinExistence type="predicted"/>
<dbReference type="Gene3D" id="3.50.50.60">
    <property type="entry name" value="FAD/NAD(P)-binding domain"/>
    <property type="match status" value="1"/>
</dbReference>
<name>A0A6S6U3U6_9BACT</name>
<protein>
    <recommendedName>
        <fullName evidence="1">FAD dependent oxidoreductase domain-containing protein</fullName>
    </recommendedName>
</protein>
<dbReference type="Pfam" id="PF01266">
    <property type="entry name" value="DAO"/>
    <property type="match status" value="1"/>
</dbReference>
<sequence length="497" mass="56180">MSHKKIAIVGAGVAGTTAALYLSQLGLNVTLFEKKESISSGPPYCHLHAGGNLYREISDEQCVTLLKQSIDFAKYYPFILDYRPTVIVLPKSDKNTPDALLPRLKLLQREYQTLIEEDSTNAVLGKSEAYYKLYEKEDVERLLTVGLVKKPTSHDEWMVSAIKHIDLENVQYPIVLVQEYGMNLFRFGAGTQLAIEQMKNIDFHTSTTVEKIDQTNHQWNIAYNKHNVSKNEHFDYLINASGFKTGSIDDMVGVTSQKMVEFKASYISQWKSKSELIFPEIIFHGERGTPQGMAQFTPYPGGYFQLHGMTNDITLYEDGLVTSTDTSAQPRLKNHFIQKLDEGWEESHVEQRTQNAIEHVAQFMPEFCEASVGAFPLFGAQQIPGDDPTLRVAEVSFPKARYARCEIVKVSSSLDMVDAIVSDLSQLGYLDVACKGSRNRSHLDYIQEDKLNIYAQSLARSRNYPSDLANINVPNPNDNLIFKINHHQLTNRLYESA</sequence>
<evidence type="ECO:0000313" key="2">
    <source>
        <dbReference type="EMBL" id="CAA6823573.1"/>
    </source>
</evidence>
<accession>A0A6S6U3U6</accession>